<accession>A0A430B2A2</accession>
<dbReference type="PANTHER" id="PTHR21342">
    <property type="entry name" value="PHOSPHOPANTETHEINE ADENYLYLTRANSFERASE"/>
    <property type="match status" value="1"/>
</dbReference>
<keyword evidence="6 9" id="KW-0460">Magnesium</keyword>
<dbReference type="UniPathway" id="UPA00241">
    <property type="reaction ID" value="UER00355"/>
</dbReference>
<evidence type="ECO:0000256" key="4">
    <source>
        <dbReference type="ARBA" id="ARBA00022741"/>
    </source>
</evidence>
<feature type="binding site" evidence="9">
    <location>
        <position position="10"/>
    </location>
    <ligand>
        <name>substrate</name>
    </ligand>
</feature>
<keyword evidence="5 9" id="KW-0067">ATP-binding</keyword>
<feature type="binding site" evidence="9">
    <location>
        <position position="75"/>
    </location>
    <ligand>
        <name>substrate</name>
    </ligand>
</feature>
<comment type="caution">
    <text evidence="11">The sequence shown here is derived from an EMBL/GenBank/DDBJ whole genome shotgun (WGS) entry which is preliminary data.</text>
</comment>
<keyword evidence="7 9" id="KW-0173">Coenzyme A biosynthesis</keyword>
<dbReference type="GO" id="GO:0015937">
    <property type="term" value="P:coenzyme A biosynthetic process"/>
    <property type="evidence" value="ECO:0007669"/>
    <property type="project" value="UniProtKB-UniRule"/>
</dbReference>
<dbReference type="CDD" id="cd02163">
    <property type="entry name" value="PPAT"/>
    <property type="match status" value="1"/>
</dbReference>
<dbReference type="HAMAP" id="MF_00151">
    <property type="entry name" value="PPAT_bact"/>
    <property type="match status" value="1"/>
</dbReference>
<name>A0A430B2A2_9ENTE</name>
<protein>
    <recommendedName>
        <fullName evidence="9">Phosphopantetheine adenylyltransferase</fullName>
        <ecNumber evidence="9">2.7.7.3</ecNumber>
    </recommendedName>
    <alternativeName>
        <fullName evidence="9">Dephospho-CoA pyrophosphorylase</fullName>
    </alternativeName>
    <alternativeName>
        <fullName evidence="9">Pantetheine-phosphate adenylyltransferase</fullName>
        <shortName evidence="9">PPAT</shortName>
    </alternativeName>
</protein>
<sequence length="162" mass="18060">MKKIGLFPGSFDPLTLGHLNTIERSAGLFDEVIIAIMTNTRKQSLFSPDEKTQLVKECTKHLSNVSVATHQSGLTVELAKELGASFLIRGIRNIQDYEYEKNIAQMNQELFSDIETVFLLATPEHSKLSSSIIKEIASFGGDVSKFLPEAVNQALLKKYQEK</sequence>
<reference evidence="11 12" key="1">
    <citation type="submission" date="2017-05" db="EMBL/GenBank/DDBJ databases">
        <title>Vagococcus spp. assemblies.</title>
        <authorList>
            <person name="Gulvik C.A."/>
        </authorList>
    </citation>
    <scope>NUCLEOTIDE SEQUENCE [LARGE SCALE GENOMIC DNA]</scope>
    <source>
        <strain evidence="11 12">CCUG 51432</strain>
    </source>
</reference>
<dbReference type="Pfam" id="PF01467">
    <property type="entry name" value="CTP_transf_like"/>
    <property type="match status" value="1"/>
</dbReference>
<dbReference type="PANTHER" id="PTHR21342:SF1">
    <property type="entry name" value="PHOSPHOPANTETHEINE ADENYLYLTRANSFERASE"/>
    <property type="match status" value="1"/>
</dbReference>
<evidence type="ECO:0000256" key="6">
    <source>
        <dbReference type="ARBA" id="ARBA00022842"/>
    </source>
</evidence>
<comment type="subunit">
    <text evidence="9">Homohexamer.</text>
</comment>
<evidence type="ECO:0000256" key="9">
    <source>
        <dbReference type="HAMAP-Rule" id="MF_00151"/>
    </source>
</evidence>
<feature type="binding site" evidence="9">
    <location>
        <position position="100"/>
    </location>
    <ligand>
        <name>ATP</name>
        <dbReference type="ChEBI" id="CHEBI:30616"/>
    </ligand>
</feature>
<dbReference type="NCBIfam" id="TIGR00125">
    <property type="entry name" value="cyt_tran_rel"/>
    <property type="match status" value="1"/>
</dbReference>
<evidence type="ECO:0000259" key="10">
    <source>
        <dbReference type="Pfam" id="PF01467"/>
    </source>
</evidence>
<evidence type="ECO:0000256" key="8">
    <source>
        <dbReference type="ARBA" id="ARBA00029346"/>
    </source>
</evidence>
<dbReference type="InterPro" id="IPR014729">
    <property type="entry name" value="Rossmann-like_a/b/a_fold"/>
</dbReference>
<evidence type="ECO:0000256" key="1">
    <source>
        <dbReference type="ARBA" id="ARBA00022490"/>
    </source>
</evidence>
<evidence type="ECO:0000256" key="5">
    <source>
        <dbReference type="ARBA" id="ARBA00022840"/>
    </source>
</evidence>
<dbReference type="GO" id="GO:0005524">
    <property type="term" value="F:ATP binding"/>
    <property type="evidence" value="ECO:0007669"/>
    <property type="project" value="UniProtKB-KW"/>
</dbReference>
<keyword evidence="3 9" id="KW-0548">Nucleotidyltransferase</keyword>
<dbReference type="Gene3D" id="3.40.50.620">
    <property type="entry name" value="HUPs"/>
    <property type="match status" value="1"/>
</dbReference>
<dbReference type="Proteomes" id="UP000287605">
    <property type="component" value="Unassembled WGS sequence"/>
</dbReference>
<dbReference type="OrthoDB" id="9806661at2"/>
<feature type="binding site" evidence="9">
    <location>
        <position position="89"/>
    </location>
    <ligand>
        <name>substrate</name>
    </ligand>
</feature>
<keyword evidence="1 9" id="KW-0963">Cytoplasm</keyword>
<dbReference type="InterPro" id="IPR001980">
    <property type="entry name" value="PPAT"/>
</dbReference>
<comment type="catalytic activity">
    <reaction evidence="8 9">
        <text>(R)-4'-phosphopantetheine + ATP + H(+) = 3'-dephospho-CoA + diphosphate</text>
        <dbReference type="Rhea" id="RHEA:19801"/>
        <dbReference type="ChEBI" id="CHEBI:15378"/>
        <dbReference type="ChEBI" id="CHEBI:30616"/>
        <dbReference type="ChEBI" id="CHEBI:33019"/>
        <dbReference type="ChEBI" id="CHEBI:57328"/>
        <dbReference type="ChEBI" id="CHEBI:61723"/>
        <dbReference type="EC" id="2.7.7.3"/>
    </reaction>
</comment>
<comment type="function">
    <text evidence="9">Reversibly transfers an adenylyl group from ATP to 4'-phosphopantetheine, yielding dephospho-CoA (dPCoA) and pyrophosphate.</text>
</comment>
<keyword evidence="12" id="KW-1185">Reference proteome</keyword>
<dbReference type="PRINTS" id="PR01020">
    <property type="entry name" value="LPSBIOSNTHSS"/>
</dbReference>
<comment type="pathway">
    <text evidence="9">Cofactor biosynthesis; coenzyme A biosynthesis; CoA from (R)-pantothenate: step 4/5.</text>
</comment>
<dbReference type="RefSeq" id="WP_126807386.1">
    <property type="nucleotide sequence ID" value="NZ_NGKA01000003.1"/>
</dbReference>
<feature type="binding site" evidence="9">
    <location>
        <begin position="125"/>
        <end position="131"/>
    </location>
    <ligand>
        <name>ATP</name>
        <dbReference type="ChEBI" id="CHEBI:30616"/>
    </ligand>
</feature>
<dbReference type="NCBIfam" id="TIGR01510">
    <property type="entry name" value="coaD_prev_kdtB"/>
    <property type="match status" value="1"/>
</dbReference>
<feature type="binding site" evidence="9">
    <location>
        <position position="42"/>
    </location>
    <ligand>
        <name>substrate</name>
    </ligand>
</feature>
<feature type="binding site" evidence="9">
    <location>
        <begin position="90"/>
        <end position="92"/>
    </location>
    <ligand>
        <name>ATP</name>
        <dbReference type="ChEBI" id="CHEBI:30616"/>
    </ligand>
</feature>
<dbReference type="InterPro" id="IPR004821">
    <property type="entry name" value="Cyt_trans-like"/>
</dbReference>
<evidence type="ECO:0000313" key="11">
    <source>
        <dbReference type="EMBL" id="RSU14381.1"/>
    </source>
</evidence>
<feature type="domain" description="Cytidyltransferase-like" evidence="10">
    <location>
        <begin position="6"/>
        <end position="135"/>
    </location>
</feature>
<dbReference type="AlphaFoldDB" id="A0A430B2A2"/>
<comment type="similarity">
    <text evidence="9">Belongs to the bacterial CoaD family.</text>
</comment>
<comment type="subcellular location">
    <subcellularLocation>
        <location evidence="9">Cytoplasm</location>
    </subcellularLocation>
</comment>
<dbReference type="EC" id="2.7.7.3" evidence="9"/>
<dbReference type="EMBL" id="NGKA01000003">
    <property type="protein sequence ID" value="RSU14381.1"/>
    <property type="molecule type" value="Genomic_DNA"/>
</dbReference>
<evidence type="ECO:0000256" key="7">
    <source>
        <dbReference type="ARBA" id="ARBA00022993"/>
    </source>
</evidence>
<evidence type="ECO:0000313" key="12">
    <source>
        <dbReference type="Proteomes" id="UP000287605"/>
    </source>
</evidence>
<evidence type="ECO:0000256" key="3">
    <source>
        <dbReference type="ARBA" id="ARBA00022695"/>
    </source>
</evidence>
<comment type="cofactor">
    <cofactor evidence="9">
        <name>Mg(2+)</name>
        <dbReference type="ChEBI" id="CHEBI:18420"/>
    </cofactor>
</comment>
<gene>
    <name evidence="9" type="primary">coaD</name>
    <name evidence="11" type="ORF">CBF29_03525</name>
</gene>
<keyword evidence="2 9" id="KW-0808">Transferase</keyword>
<dbReference type="GO" id="GO:0005737">
    <property type="term" value="C:cytoplasm"/>
    <property type="evidence" value="ECO:0007669"/>
    <property type="project" value="UniProtKB-SubCell"/>
</dbReference>
<feature type="binding site" evidence="9">
    <location>
        <begin position="10"/>
        <end position="11"/>
    </location>
    <ligand>
        <name>ATP</name>
        <dbReference type="ChEBI" id="CHEBI:30616"/>
    </ligand>
</feature>
<organism evidence="11 12">
    <name type="scientific">Vagococcus elongatus</name>
    <dbReference type="NCBI Taxonomy" id="180344"/>
    <lineage>
        <taxon>Bacteria</taxon>
        <taxon>Bacillati</taxon>
        <taxon>Bacillota</taxon>
        <taxon>Bacilli</taxon>
        <taxon>Lactobacillales</taxon>
        <taxon>Enterococcaceae</taxon>
        <taxon>Vagococcus</taxon>
    </lineage>
</organism>
<evidence type="ECO:0000256" key="2">
    <source>
        <dbReference type="ARBA" id="ARBA00022679"/>
    </source>
</evidence>
<feature type="site" description="Transition state stabilizer" evidence="9">
    <location>
        <position position="18"/>
    </location>
</feature>
<feature type="binding site" evidence="9">
    <location>
        <position position="18"/>
    </location>
    <ligand>
        <name>ATP</name>
        <dbReference type="ChEBI" id="CHEBI:30616"/>
    </ligand>
</feature>
<dbReference type="GO" id="GO:0004595">
    <property type="term" value="F:pantetheine-phosphate adenylyltransferase activity"/>
    <property type="evidence" value="ECO:0007669"/>
    <property type="project" value="UniProtKB-UniRule"/>
</dbReference>
<dbReference type="SUPFAM" id="SSF52374">
    <property type="entry name" value="Nucleotidylyl transferase"/>
    <property type="match status" value="1"/>
</dbReference>
<proteinExistence type="inferred from homology"/>
<keyword evidence="4 9" id="KW-0547">Nucleotide-binding</keyword>